<dbReference type="STRING" id="765915.A0A1Y2H698"/>
<evidence type="ECO:0000256" key="10">
    <source>
        <dbReference type="ARBA" id="ARBA00047905"/>
    </source>
</evidence>
<evidence type="ECO:0000313" key="16">
    <source>
        <dbReference type="Proteomes" id="UP000193411"/>
    </source>
</evidence>
<feature type="non-terminal residue" evidence="15">
    <location>
        <position position="491"/>
    </location>
</feature>
<dbReference type="Pfam" id="PF03727">
    <property type="entry name" value="Hexokinase_2"/>
    <property type="match status" value="1"/>
</dbReference>
<feature type="compositionally biased region" description="Polar residues" evidence="12">
    <location>
        <begin position="10"/>
        <end position="19"/>
    </location>
</feature>
<dbReference type="AlphaFoldDB" id="A0A1Y2H698"/>
<dbReference type="GO" id="GO:0006096">
    <property type="term" value="P:glycolytic process"/>
    <property type="evidence" value="ECO:0007669"/>
    <property type="project" value="UniProtKB-UniPathway"/>
</dbReference>
<evidence type="ECO:0000256" key="9">
    <source>
        <dbReference type="ARBA" id="ARBA00044613"/>
    </source>
</evidence>
<comment type="pathway">
    <text evidence="1">Carbohydrate degradation; glycolysis; D-glyceraldehyde 3-phosphate and glycerone phosphate from D-glucose: step 1/4.</text>
</comment>
<evidence type="ECO:0000256" key="12">
    <source>
        <dbReference type="SAM" id="MobiDB-lite"/>
    </source>
</evidence>
<dbReference type="EC" id="2.7.1.-" evidence="11"/>
<keyword evidence="4 11" id="KW-0808">Transferase</keyword>
<comment type="similarity">
    <text evidence="3 11">Belongs to the hexokinase family.</text>
</comment>
<comment type="catalytic activity">
    <reaction evidence="9">
        <text>a D-hexose + ATP = a D-hexose 6-phosphate + ADP + H(+)</text>
        <dbReference type="Rhea" id="RHEA:22740"/>
        <dbReference type="ChEBI" id="CHEBI:4194"/>
        <dbReference type="ChEBI" id="CHEBI:15378"/>
        <dbReference type="ChEBI" id="CHEBI:30616"/>
        <dbReference type="ChEBI" id="CHEBI:229467"/>
        <dbReference type="ChEBI" id="CHEBI:456216"/>
        <dbReference type="EC" id="2.7.1.1"/>
    </reaction>
    <physiologicalReaction direction="left-to-right" evidence="9">
        <dbReference type="Rhea" id="RHEA:22741"/>
    </physiologicalReaction>
</comment>
<evidence type="ECO:0000256" key="7">
    <source>
        <dbReference type="ARBA" id="ARBA00022840"/>
    </source>
</evidence>
<dbReference type="UniPathway" id="UPA00109">
    <property type="reaction ID" value="UER00180"/>
</dbReference>
<evidence type="ECO:0000256" key="4">
    <source>
        <dbReference type="ARBA" id="ARBA00022679"/>
    </source>
</evidence>
<evidence type="ECO:0000256" key="1">
    <source>
        <dbReference type="ARBA" id="ARBA00004888"/>
    </source>
</evidence>
<dbReference type="GO" id="GO:0001678">
    <property type="term" value="P:intracellular glucose homeostasis"/>
    <property type="evidence" value="ECO:0007669"/>
    <property type="project" value="InterPro"/>
</dbReference>
<dbReference type="Gene3D" id="3.30.420.40">
    <property type="match status" value="1"/>
</dbReference>
<dbReference type="CDD" id="cd24018">
    <property type="entry name" value="ASKHA_NBD_HK_fungi"/>
    <property type="match status" value="1"/>
</dbReference>
<dbReference type="PROSITE" id="PS51748">
    <property type="entry name" value="HEXOKINASE_2"/>
    <property type="match status" value="1"/>
</dbReference>
<feature type="non-terminal residue" evidence="15">
    <location>
        <position position="1"/>
    </location>
</feature>
<evidence type="ECO:0000256" key="6">
    <source>
        <dbReference type="ARBA" id="ARBA00022777"/>
    </source>
</evidence>
<dbReference type="Proteomes" id="UP000193411">
    <property type="component" value="Unassembled WGS sequence"/>
</dbReference>
<keyword evidence="5 11" id="KW-0547">Nucleotide-binding</keyword>
<dbReference type="InterPro" id="IPR022673">
    <property type="entry name" value="Hexokinase_C"/>
</dbReference>
<dbReference type="PRINTS" id="PR00475">
    <property type="entry name" value="HEXOKINASE"/>
</dbReference>
<reference evidence="15 16" key="1">
    <citation type="submission" date="2016-07" db="EMBL/GenBank/DDBJ databases">
        <title>Pervasive Adenine N6-methylation of Active Genes in Fungi.</title>
        <authorList>
            <consortium name="DOE Joint Genome Institute"/>
            <person name="Mondo S.J."/>
            <person name="Dannebaum R.O."/>
            <person name="Kuo R.C."/>
            <person name="Labutti K."/>
            <person name="Haridas S."/>
            <person name="Kuo A."/>
            <person name="Salamov A."/>
            <person name="Ahrendt S.R."/>
            <person name="Lipzen A."/>
            <person name="Sullivan W."/>
            <person name="Andreopoulos W.B."/>
            <person name="Clum A."/>
            <person name="Lindquist E."/>
            <person name="Daum C."/>
            <person name="Ramamoorthy G.K."/>
            <person name="Gryganskyi A."/>
            <person name="Culley D."/>
            <person name="Magnuson J.K."/>
            <person name="James T.Y."/>
            <person name="O'Malley M.A."/>
            <person name="Stajich J.E."/>
            <person name="Spatafora J.W."/>
            <person name="Visel A."/>
            <person name="Grigoriev I.V."/>
        </authorList>
    </citation>
    <scope>NUCLEOTIDE SEQUENCE [LARGE SCALE GENOMIC DNA]</scope>
    <source>
        <strain evidence="15 16">PL171</strain>
    </source>
</reference>
<evidence type="ECO:0000259" key="14">
    <source>
        <dbReference type="Pfam" id="PF03727"/>
    </source>
</evidence>
<dbReference type="EMBL" id="MCFL01000162">
    <property type="protein sequence ID" value="ORZ29521.1"/>
    <property type="molecule type" value="Genomic_DNA"/>
</dbReference>
<keyword evidence="7 11" id="KW-0067">ATP-binding</keyword>
<evidence type="ECO:0000256" key="11">
    <source>
        <dbReference type="RuleBase" id="RU362007"/>
    </source>
</evidence>
<gene>
    <name evidence="15" type="ORF">BCR44DRAFT_38820</name>
</gene>
<sequence length="491" mass="52218">HSPTREAMPATSTDSTADQHQGKAAVGKMSIADQHKAELLSSLHVSTGKLRAIAAQIQSEFSKGLNADGQTVKMIPSYVHTLPTGSEQGTYLALDLGGTNFRVCAIQLQGCGELETVFDKFTIPDTIKVGSAMGLFDFVADCVHKFLTSHASELAVDNGMDLGFTFSFPVHQTSFVSGTCISWTKGFDCPDALGQDATALLQAALTRKGVNVRVTALVNDTVGTLVAHAYKSPNTVVGMILGTGSNAAYIERVDRIPKFAHKVTPKMAGSGQMLINTELGGFDAEKVVLPLTQIDLDADAVSTNRGQQLFEKMISGYYMGEVTRRAMVHLAEKGALFGGRVSAELRNPGCFQTEYMSEIEADASPDLAAVKSVLAKYCAMDSTSLADRESVKQIVQRVGTRAARLSGVAIYSLLEQMAVPKNNEPVVVAIDGSVWLKYPGFQDRLRSVLSELMGDEKAKLVSLETACDGSGSGAALLAALAPLHAEDARCA</sequence>
<accession>A0A1Y2H698</accession>
<evidence type="ECO:0000256" key="5">
    <source>
        <dbReference type="ARBA" id="ARBA00022741"/>
    </source>
</evidence>
<dbReference type="GO" id="GO:0008865">
    <property type="term" value="F:fructokinase activity"/>
    <property type="evidence" value="ECO:0007669"/>
    <property type="project" value="TreeGrafter"/>
</dbReference>
<dbReference type="GO" id="GO:0005829">
    <property type="term" value="C:cytosol"/>
    <property type="evidence" value="ECO:0007669"/>
    <property type="project" value="TreeGrafter"/>
</dbReference>
<dbReference type="FunFam" id="3.30.420.40:FF:000034">
    <property type="entry name" value="Phosphotransferase"/>
    <property type="match status" value="1"/>
</dbReference>
<feature type="domain" description="Hexokinase C-terminal" evidence="14">
    <location>
        <begin position="237"/>
        <end position="480"/>
    </location>
</feature>
<feature type="domain" description="Hexokinase N-terminal" evidence="13">
    <location>
        <begin position="38"/>
        <end position="230"/>
    </location>
</feature>
<evidence type="ECO:0000313" key="15">
    <source>
        <dbReference type="EMBL" id="ORZ29521.1"/>
    </source>
</evidence>
<evidence type="ECO:0000256" key="8">
    <source>
        <dbReference type="ARBA" id="ARBA00023152"/>
    </source>
</evidence>
<dbReference type="PANTHER" id="PTHR19443">
    <property type="entry name" value="HEXOKINASE"/>
    <property type="match status" value="1"/>
</dbReference>
<comment type="catalytic activity">
    <reaction evidence="10">
        <text>D-fructose + ATP = D-fructose 6-phosphate + ADP + H(+)</text>
        <dbReference type="Rhea" id="RHEA:16125"/>
        <dbReference type="ChEBI" id="CHEBI:15378"/>
        <dbReference type="ChEBI" id="CHEBI:30616"/>
        <dbReference type="ChEBI" id="CHEBI:37721"/>
        <dbReference type="ChEBI" id="CHEBI:61527"/>
        <dbReference type="ChEBI" id="CHEBI:456216"/>
        <dbReference type="EC" id="2.7.1.1"/>
    </reaction>
    <physiologicalReaction direction="left-to-right" evidence="10">
        <dbReference type="Rhea" id="RHEA:16126"/>
    </physiologicalReaction>
</comment>
<feature type="region of interest" description="Disordered" evidence="12">
    <location>
        <begin position="1"/>
        <end position="28"/>
    </location>
</feature>
<dbReference type="Pfam" id="PF00349">
    <property type="entry name" value="Hexokinase_1"/>
    <property type="match status" value="1"/>
</dbReference>
<evidence type="ECO:0000256" key="3">
    <source>
        <dbReference type="ARBA" id="ARBA00009225"/>
    </source>
</evidence>
<dbReference type="GO" id="GO:0005524">
    <property type="term" value="F:ATP binding"/>
    <property type="evidence" value="ECO:0007669"/>
    <property type="project" value="UniProtKB-UniRule"/>
</dbReference>
<dbReference type="Gene3D" id="3.40.367.20">
    <property type="match status" value="1"/>
</dbReference>
<comment type="pathway">
    <text evidence="2">Carbohydrate metabolism; hexose metabolism.</text>
</comment>
<dbReference type="OrthoDB" id="419537at2759"/>
<name>A0A1Y2H698_9FUNG</name>
<organism evidence="15 16">
    <name type="scientific">Catenaria anguillulae PL171</name>
    <dbReference type="NCBI Taxonomy" id="765915"/>
    <lineage>
        <taxon>Eukaryota</taxon>
        <taxon>Fungi</taxon>
        <taxon>Fungi incertae sedis</taxon>
        <taxon>Blastocladiomycota</taxon>
        <taxon>Blastocladiomycetes</taxon>
        <taxon>Blastocladiales</taxon>
        <taxon>Catenariaceae</taxon>
        <taxon>Catenaria</taxon>
    </lineage>
</organism>
<dbReference type="PANTHER" id="PTHR19443:SF16">
    <property type="entry name" value="HEXOKINASE TYPE 1-RELATED"/>
    <property type="match status" value="1"/>
</dbReference>
<evidence type="ECO:0000259" key="13">
    <source>
        <dbReference type="Pfam" id="PF00349"/>
    </source>
</evidence>
<dbReference type="GO" id="GO:0005536">
    <property type="term" value="F:D-glucose binding"/>
    <property type="evidence" value="ECO:0007669"/>
    <property type="project" value="InterPro"/>
</dbReference>
<dbReference type="InterPro" id="IPR001312">
    <property type="entry name" value="Hexokinase"/>
</dbReference>
<keyword evidence="6 11" id="KW-0418">Kinase</keyword>
<comment type="caution">
    <text evidence="15">The sequence shown here is derived from an EMBL/GenBank/DDBJ whole genome shotgun (WGS) entry which is preliminary data.</text>
</comment>
<keyword evidence="16" id="KW-1185">Reference proteome</keyword>
<dbReference type="InterPro" id="IPR043129">
    <property type="entry name" value="ATPase_NBD"/>
</dbReference>
<keyword evidence="8 11" id="KW-0324">Glycolysis</keyword>
<dbReference type="InterPro" id="IPR022672">
    <property type="entry name" value="Hexokinase_N"/>
</dbReference>
<evidence type="ECO:0000256" key="2">
    <source>
        <dbReference type="ARBA" id="ARBA00005028"/>
    </source>
</evidence>
<dbReference type="SUPFAM" id="SSF53067">
    <property type="entry name" value="Actin-like ATPase domain"/>
    <property type="match status" value="2"/>
</dbReference>
<dbReference type="GO" id="GO:0005739">
    <property type="term" value="C:mitochondrion"/>
    <property type="evidence" value="ECO:0007669"/>
    <property type="project" value="TreeGrafter"/>
</dbReference>
<protein>
    <recommendedName>
        <fullName evidence="11">Phosphotransferase</fullName>
        <ecNumber evidence="11">2.7.1.-</ecNumber>
    </recommendedName>
</protein>
<dbReference type="GO" id="GO:0004340">
    <property type="term" value="F:glucokinase activity"/>
    <property type="evidence" value="ECO:0007669"/>
    <property type="project" value="TreeGrafter"/>
</dbReference>
<proteinExistence type="inferred from homology"/>
<dbReference type="GO" id="GO:0006006">
    <property type="term" value="P:glucose metabolic process"/>
    <property type="evidence" value="ECO:0007669"/>
    <property type="project" value="TreeGrafter"/>
</dbReference>